<dbReference type="Pfam" id="PF00477">
    <property type="entry name" value="LEA_5"/>
    <property type="match status" value="1"/>
</dbReference>
<evidence type="ECO:0000313" key="2">
    <source>
        <dbReference type="EMBL" id="KAL3536543.1"/>
    </source>
</evidence>
<dbReference type="EMBL" id="JBJUIK010000002">
    <property type="protein sequence ID" value="KAL3536543.1"/>
    <property type="molecule type" value="Genomic_DNA"/>
</dbReference>
<keyword evidence="3" id="KW-1185">Reference proteome</keyword>
<feature type="compositionally biased region" description="Polar residues" evidence="1">
    <location>
        <begin position="81"/>
        <end position="95"/>
    </location>
</feature>
<accession>A0ABD3AZ94</accession>
<comment type="caution">
    <text evidence="2">The sequence shown here is derived from an EMBL/GenBank/DDBJ whole genome shotgun (WGS) entry which is preliminary data.</text>
</comment>
<dbReference type="AlphaFoldDB" id="A0ABD3AZ94"/>
<dbReference type="PANTHER" id="PTHR34671:SF25">
    <property type="entry name" value="CARROT ABA-INDUCED IN SOMATIC EMBRYOS 3-LIKE"/>
    <property type="match status" value="1"/>
</dbReference>
<feature type="compositionally biased region" description="Basic and acidic residues" evidence="1">
    <location>
        <begin position="46"/>
        <end position="77"/>
    </location>
</feature>
<dbReference type="InterPro" id="IPR000389">
    <property type="entry name" value="Small_hydrophilic_seed_prot"/>
</dbReference>
<name>A0ABD3AZ94_9GENT</name>
<evidence type="ECO:0000256" key="1">
    <source>
        <dbReference type="SAM" id="MobiDB-lite"/>
    </source>
</evidence>
<dbReference type="InterPro" id="IPR038956">
    <property type="entry name" value="LEA_5"/>
</dbReference>
<evidence type="ECO:0000313" key="3">
    <source>
        <dbReference type="Proteomes" id="UP001630127"/>
    </source>
</evidence>
<feature type="region of interest" description="Disordered" evidence="1">
    <location>
        <begin position="33"/>
        <end position="95"/>
    </location>
</feature>
<gene>
    <name evidence="2" type="ORF">ACH5RR_005004</name>
</gene>
<dbReference type="Proteomes" id="UP001630127">
    <property type="component" value="Unassembled WGS sequence"/>
</dbReference>
<proteinExistence type="predicted"/>
<organism evidence="2 3">
    <name type="scientific">Cinchona calisaya</name>
    <dbReference type="NCBI Taxonomy" id="153742"/>
    <lineage>
        <taxon>Eukaryota</taxon>
        <taxon>Viridiplantae</taxon>
        <taxon>Streptophyta</taxon>
        <taxon>Embryophyta</taxon>
        <taxon>Tracheophyta</taxon>
        <taxon>Spermatophyta</taxon>
        <taxon>Magnoliopsida</taxon>
        <taxon>eudicotyledons</taxon>
        <taxon>Gunneridae</taxon>
        <taxon>Pentapetalae</taxon>
        <taxon>asterids</taxon>
        <taxon>lamiids</taxon>
        <taxon>Gentianales</taxon>
        <taxon>Rubiaceae</taxon>
        <taxon>Cinchonoideae</taxon>
        <taxon>Cinchoneae</taxon>
        <taxon>Cinchona</taxon>
    </lineage>
</organism>
<reference evidence="2 3" key="1">
    <citation type="submission" date="2024-11" db="EMBL/GenBank/DDBJ databases">
        <title>A near-complete genome assembly of Cinchona calisaya.</title>
        <authorList>
            <person name="Lian D.C."/>
            <person name="Zhao X.W."/>
            <person name="Wei L."/>
        </authorList>
    </citation>
    <scope>NUCLEOTIDE SEQUENCE [LARGE SCALE GENOMIC DNA]</scope>
    <source>
        <tissue evidence="2">Nenye</tissue>
    </source>
</reference>
<dbReference type="PANTHER" id="PTHR34671">
    <property type="entry name" value="EM-LIKE PROTEIN GEA1"/>
    <property type="match status" value="1"/>
</dbReference>
<sequence length="95" mass="10669">MRKLLNIITFCESGWRRFLRVQRAELYARARQGETVVPGSASGKSLEAHEHLAEGRSREGQSWREQLGREGYQEMGRKCGPSTTDKSGGSVCVQQ</sequence>
<protein>
    <submittedName>
        <fullName evidence="2">Uncharacterized protein</fullName>
    </submittedName>
</protein>